<name>A0A2C9U9Z1_MANES</name>
<reference evidence="1" key="1">
    <citation type="submission" date="2016-02" db="EMBL/GenBank/DDBJ databases">
        <title>WGS assembly of Manihot esculenta.</title>
        <authorList>
            <person name="Bredeson J.V."/>
            <person name="Prochnik S.E."/>
            <person name="Lyons J.B."/>
            <person name="Schmutz J."/>
            <person name="Grimwood J."/>
            <person name="Vrebalov J."/>
            <person name="Bart R.S."/>
            <person name="Amuge T."/>
            <person name="Ferguson M.E."/>
            <person name="Green R."/>
            <person name="Putnam N."/>
            <person name="Stites J."/>
            <person name="Rounsley S."/>
            <person name="Rokhsar D.S."/>
        </authorList>
    </citation>
    <scope>NUCLEOTIDE SEQUENCE [LARGE SCALE GENOMIC DNA]</scope>
    <source>
        <tissue evidence="1">Leaf</tissue>
    </source>
</reference>
<proteinExistence type="predicted"/>
<protein>
    <submittedName>
        <fullName evidence="1">Uncharacterized protein</fullName>
    </submittedName>
</protein>
<gene>
    <name evidence="1" type="ORF">MANES_16G053900</name>
</gene>
<sequence>MHMDNKMTPIYCISAKERNLTALQSNEVPQQIHIKNQQHTKPVSYVPALFPFHSDKFWEGF</sequence>
<evidence type="ECO:0000313" key="1">
    <source>
        <dbReference type="EMBL" id="OAY26520.1"/>
    </source>
</evidence>
<dbReference type="AlphaFoldDB" id="A0A2C9U9Z1"/>
<accession>A0A2C9U9Z1</accession>
<organism evidence="1">
    <name type="scientific">Manihot esculenta</name>
    <name type="common">Cassava</name>
    <name type="synonym">Jatropha manihot</name>
    <dbReference type="NCBI Taxonomy" id="3983"/>
    <lineage>
        <taxon>Eukaryota</taxon>
        <taxon>Viridiplantae</taxon>
        <taxon>Streptophyta</taxon>
        <taxon>Embryophyta</taxon>
        <taxon>Tracheophyta</taxon>
        <taxon>Spermatophyta</taxon>
        <taxon>Magnoliopsida</taxon>
        <taxon>eudicotyledons</taxon>
        <taxon>Gunneridae</taxon>
        <taxon>Pentapetalae</taxon>
        <taxon>rosids</taxon>
        <taxon>fabids</taxon>
        <taxon>Malpighiales</taxon>
        <taxon>Euphorbiaceae</taxon>
        <taxon>Crotonoideae</taxon>
        <taxon>Manihoteae</taxon>
        <taxon>Manihot</taxon>
    </lineage>
</organism>
<dbReference type="EMBL" id="CM004402">
    <property type="protein sequence ID" value="OAY26520.1"/>
    <property type="molecule type" value="Genomic_DNA"/>
</dbReference>